<dbReference type="InterPro" id="IPR003439">
    <property type="entry name" value="ABC_transporter-like_ATP-bd"/>
</dbReference>
<name>A0ABW8ILA9_9GAMM</name>
<dbReference type="InterPro" id="IPR003593">
    <property type="entry name" value="AAA+_ATPase"/>
</dbReference>
<dbReference type="PANTHER" id="PTHR24221:SF632">
    <property type="entry name" value="ATP-DEPENDENT LIPID A-CORE FLIPPASE"/>
    <property type="match status" value="1"/>
</dbReference>
<dbReference type="SUPFAM" id="SSF52540">
    <property type="entry name" value="P-loop containing nucleoside triphosphate hydrolases"/>
    <property type="match status" value="1"/>
</dbReference>
<organism evidence="10 11">
    <name type="scientific">Dyella humi</name>
    <dbReference type="NCBI Taxonomy" id="1770547"/>
    <lineage>
        <taxon>Bacteria</taxon>
        <taxon>Pseudomonadati</taxon>
        <taxon>Pseudomonadota</taxon>
        <taxon>Gammaproteobacteria</taxon>
        <taxon>Lysobacterales</taxon>
        <taxon>Rhodanobacteraceae</taxon>
        <taxon>Dyella</taxon>
    </lineage>
</organism>
<evidence type="ECO:0000259" key="8">
    <source>
        <dbReference type="PROSITE" id="PS50893"/>
    </source>
</evidence>
<dbReference type="RefSeq" id="WP_380010691.1">
    <property type="nucleotide sequence ID" value="NZ_JADIKI010000022.1"/>
</dbReference>
<reference evidence="10 11" key="1">
    <citation type="submission" date="2020-10" db="EMBL/GenBank/DDBJ databases">
        <title>Phylogeny of dyella-like bacteria.</title>
        <authorList>
            <person name="Fu J."/>
        </authorList>
    </citation>
    <scope>NUCLEOTIDE SEQUENCE [LARGE SCALE GENOMIC DNA]</scope>
    <source>
        <strain evidence="10 11">DHG40</strain>
    </source>
</reference>
<keyword evidence="5 7" id="KW-1133">Transmembrane helix</keyword>
<gene>
    <name evidence="10" type="ORF">ISP18_10685</name>
</gene>
<comment type="caution">
    <text evidence="10">The sequence shown here is derived from an EMBL/GenBank/DDBJ whole genome shotgun (WGS) entry which is preliminary data.</text>
</comment>
<evidence type="ECO:0000256" key="1">
    <source>
        <dbReference type="ARBA" id="ARBA00004651"/>
    </source>
</evidence>
<proteinExistence type="predicted"/>
<evidence type="ECO:0000313" key="10">
    <source>
        <dbReference type="EMBL" id="MFK2855056.1"/>
    </source>
</evidence>
<evidence type="ECO:0000256" key="5">
    <source>
        <dbReference type="ARBA" id="ARBA00022989"/>
    </source>
</evidence>
<evidence type="ECO:0000256" key="6">
    <source>
        <dbReference type="ARBA" id="ARBA00023136"/>
    </source>
</evidence>
<dbReference type="SUPFAM" id="SSF90123">
    <property type="entry name" value="ABC transporter transmembrane region"/>
    <property type="match status" value="1"/>
</dbReference>
<accession>A0ABW8ILA9</accession>
<dbReference type="InterPro" id="IPR036640">
    <property type="entry name" value="ABC1_TM_sf"/>
</dbReference>
<keyword evidence="2 7" id="KW-0812">Transmembrane</keyword>
<dbReference type="PANTHER" id="PTHR24221">
    <property type="entry name" value="ATP-BINDING CASSETTE SUB-FAMILY B"/>
    <property type="match status" value="1"/>
</dbReference>
<dbReference type="InterPro" id="IPR011527">
    <property type="entry name" value="ABC1_TM_dom"/>
</dbReference>
<evidence type="ECO:0000313" key="11">
    <source>
        <dbReference type="Proteomes" id="UP001620409"/>
    </source>
</evidence>
<dbReference type="Gene3D" id="1.20.1560.10">
    <property type="entry name" value="ABC transporter type 1, transmembrane domain"/>
    <property type="match status" value="1"/>
</dbReference>
<feature type="transmembrane region" description="Helical" evidence="7">
    <location>
        <begin position="175"/>
        <end position="192"/>
    </location>
</feature>
<dbReference type="Proteomes" id="UP001620409">
    <property type="component" value="Unassembled WGS sequence"/>
</dbReference>
<dbReference type="InterPro" id="IPR017871">
    <property type="entry name" value="ABC_transporter-like_CS"/>
</dbReference>
<dbReference type="PROSITE" id="PS50893">
    <property type="entry name" value="ABC_TRANSPORTER_2"/>
    <property type="match status" value="1"/>
</dbReference>
<dbReference type="Gene3D" id="3.40.50.300">
    <property type="entry name" value="P-loop containing nucleotide triphosphate hydrolases"/>
    <property type="match status" value="1"/>
</dbReference>
<feature type="domain" description="ABC transporter" evidence="8">
    <location>
        <begin position="343"/>
        <end position="572"/>
    </location>
</feature>
<protein>
    <submittedName>
        <fullName evidence="10">ABC transporter ATP-binding protein</fullName>
    </submittedName>
</protein>
<evidence type="ECO:0000256" key="4">
    <source>
        <dbReference type="ARBA" id="ARBA00022840"/>
    </source>
</evidence>
<sequence>MSNTAQQSRTPLVAYLRTLKGVSLTEMIAYIALSLGSAFAGSVAAVWLVPLVQPGHALTLGGTTFDVRGSVETHVALFAAIMLAFALLRWQAARLAARLASRYGMGLRRAVHARLIDASLASLSDSSSAEIANVLTYNIEIITQGFNALLQLLVAGITAAISLGLAFWVSPPLALAAPLLAIFALVASRISSREQSRVSRQYVADLTRLFWLSEDFPRRLRHVRSFEREDAEKGSYGEISSRLGKGYRHQLELIASGRLALELLATIGIAAIFVLAYRLHGIDQASLVAVCLLLGRLLPYLVSTRQSLQQLHSAAPAFELWQRYMTLHVARPVTTSSPAAHAAGMLHIERVQLAPPLAALDVRDLFLTPGTLTLISGDSGIGKSSLIDVLAGMMQPGAFTAKLGRRMLDFDAYRELVRNGAYVSQSVRPWQHTVRECLLWAAPDATDEMMRSALVDVGLDRRLHGTRDGLDTALNNSSSRLSGGELQRLLLAQVMLRQPFLALLDEATSALDATSEMAVLSTLRRRLPRTILIVVSHRSSVASMADQCLTIGNDFAATVRLNALSPLPSGERVG</sequence>
<comment type="subcellular location">
    <subcellularLocation>
        <location evidence="1">Cell membrane</location>
        <topology evidence="1">Multi-pass membrane protein</topology>
    </subcellularLocation>
</comment>
<evidence type="ECO:0000256" key="3">
    <source>
        <dbReference type="ARBA" id="ARBA00022741"/>
    </source>
</evidence>
<feature type="transmembrane region" description="Helical" evidence="7">
    <location>
        <begin position="148"/>
        <end position="169"/>
    </location>
</feature>
<feature type="transmembrane region" description="Helical" evidence="7">
    <location>
        <begin position="27"/>
        <end position="49"/>
    </location>
</feature>
<evidence type="ECO:0000259" key="9">
    <source>
        <dbReference type="PROSITE" id="PS50929"/>
    </source>
</evidence>
<keyword evidence="4 10" id="KW-0067">ATP-binding</keyword>
<dbReference type="GO" id="GO:0005524">
    <property type="term" value="F:ATP binding"/>
    <property type="evidence" value="ECO:0007669"/>
    <property type="project" value="UniProtKB-KW"/>
</dbReference>
<evidence type="ECO:0000256" key="2">
    <source>
        <dbReference type="ARBA" id="ARBA00022692"/>
    </source>
</evidence>
<keyword evidence="11" id="KW-1185">Reference proteome</keyword>
<keyword evidence="3" id="KW-0547">Nucleotide-binding</keyword>
<dbReference type="PROSITE" id="PS50929">
    <property type="entry name" value="ABC_TM1F"/>
    <property type="match status" value="1"/>
</dbReference>
<dbReference type="InterPro" id="IPR039421">
    <property type="entry name" value="Type_1_exporter"/>
</dbReference>
<dbReference type="Pfam" id="PF00005">
    <property type="entry name" value="ABC_tran"/>
    <property type="match status" value="1"/>
</dbReference>
<dbReference type="Pfam" id="PF00664">
    <property type="entry name" value="ABC_membrane"/>
    <property type="match status" value="1"/>
</dbReference>
<dbReference type="EMBL" id="JADIKI010000022">
    <property type="protein sequence ID" value="MFK2855056.1"/>
    <property type="molecule type" value="Genomic_DNA"/>
</dbReference>
<dbReference type="InterPro" id="IPR027417">
    <property type="entry name" value="P-loop_NTPase"/>
</dbReference>
<dbReference type="PROSITE" id="PS00211">
    <property type="entry name" value="ABC_TRANSPORTER_1"/>
    <property type="match status" value="1"/>
</dbReference>
<evidence type="ECO:0000256" key="7">
    <source>
        <dbReference type="SAM" id="Phobius"/>
    </source>
</evidence>
<feature type="transmembrane region" description="Helical" evidence="7">
    <location>
        <begin position="259"/>
        <end position="279"/>
    </location>
</feature>
<keyword evidence="6 7" id="KW-0472">Membrane</keyword>
<feature type="domain" description="ABC transmembrane type-1" evidence="9">
    <location>
        <begin position="28"/>
        <end position="313"/>
    </location>
</feature>
<feature type="transmembrane region" description="Helical" evidence="7">
    <location>
        <begin position="69"/>
        <end position="88"/>
    </location>
</feature>
<dbReference type="SMART" id="SM00382">
    <property type="entry name" value="AAA"/>
    <property type="match status" value="1"/>
</dbReference>